<keyword evidence="1" id="KW-1133">Transmembrane helix</keyword>
<dbReference type="Proteomes" id="UP000236642">
    <property type="component" value="Unassembled WGS sequence"/>
</dbReference>
<feature type="transmembrane region" description="Helical" evidence="1">
    <location>
        <begin position="12"/>
        <end position="40"/>
    </location>
</feature>
<evidence type="ECO:0000313" key="2">
    <source>
        <dbReference type="EMBL" id="GBD09858.1"/>
    </source>
</evidence>
<reference evidence="3" key="1">
    <citation type="submission" date="2017-09" db="EMBL/GenBank/DDBJ databases">
        <title>Metaegenomics of thermophilic ammonia-oxidizing enrichment culture.</title>
        <authorList>
            <person name="Kato S."/>
            <person name="Suzuki K."/>
        </authorList>
    </citation>
    <scope>NUCLEOTIDE SEQUENCE [LARGE SCALE GENOMIC DNA]</scope>
</reference>
<dbReference type="AlphaFoldDB" id="A0A2H5Y907"/>
<evidence type="ECO:0000256" key="1">
    <source>
        <dbReference type="SAM" id="Phobius"/>
    </source>
</evidence>
<comment type="caution">
    <text evidence="2">The sequence shown here is derived from an EMBL/GenBank/DDBJ whole genome shotgun (WGS) entry which is preliminary data.</text>
</comment>
<sequence length="43" mass="4677">MERPSGSFWMRWGVPALLLLLLVALIGLIGIAIGIATGWIPWS</sequence>
<dbReference type="EMBL" id="BEHY01000074">
    <property type="protein sequence ID" value="GBD09858.1"/>
    <property type="molecule type" value="Genomic_DNA"/>
</dbReference>
<evidence type="ECO:0000313" key="3">
    <source>
        <dbReference type="Proteomes" id="UP000236642"/>
    </source>
</evidence>
<keyword evidence="1" id="KW-0812">Transmembrane</keyword>
<keyword evidence="1" id="KW-0472">Membrane</keyword>
<accession>A0A2H5Y907</accession>
<name>A0A2H5Y907_9CHLR</name>
<proteinExistence type="predicted"/>
<organism evidence="2 3">
    <name type="scientific">Candidatus Thermoflexus japonica</name>
    <dbReference type="NCBI Taxonomy" id="2035417"/>
    <lineage>
        <taxon>Bacteria</taxon>
        <taxon>Bacillati</taxon>
        <taxon>Chloroflexota</taxon>
        <taxon>Thermoflexia</taxon>
        <taxon>Thermoflexales</taxon>
        <taxon>Thermoflexaceae</taxon>
        <taxon>Thermoflexus</taxon>
    </lineage>
</organism>
<gene>
    <name evidence="2" type="ORF">HRbin22_02120</name>
</gene>
<protein>
    <submittedName>
        <fullName evidence="2">Uncharacterized protein</fullName>
    </submittedName>
</protein>